<name>A0ABR1TC33_9PEZI</name>
<evidence type="ECO:0000313" key="4">
    <source>
        <dbReference type="Proteomes" id="UP001444661"/>
    </source>
</evidence>
<dbReference type="EMBL" id="JAQQWK010000003">
    <property type="protein sequence ID" value="KAK8043972.1"/>
    <property type="molecule type" value="Genomic_DNA"/>
</dbReference>
<reference evidence="3 4" key="1">
    <citation type="submission" date="2023-01" db="EMBL/GenBank/DDBJ databases">
        <title>Analysis of 21 Apiospora genomes using comparative genomics revels a genus with tremendous synthesis potential of carbohydrate active enzymes and secondary metabolites.</title>
        <authorList>
            <person name="Sorensen T."/>
        </authorList>
    </citation>
    <scope>NUCLEOTIDE SEQUENCE [LARGE SCALE GENOMIC DNA]</scope>
    <source>
        <strain evidence="3 4">CBS 33761</strain>
    </source>
</reference>
<dbReference type="EMBL" id="JAQQWK010000011">
    <property type="protein sequence ID" value="KAK8024209.1"/>
    <property type="molecule type" value="Genomic_DNA"/>
</dbReference>
<organism evidence="3 4">
    <name type="scientific">Apiospora rasikravindrae</name>
    <dbReference type="NCBI Taxonomy" id="990691"/>
    <lineage>
        <taxon>Eukaryota</taxon>
        <taxon>Fungi</taxon>
        <taxon>Dikarya</taxon>
        <taxon>Ascomycota</taxon>
        <taxon>Pezizomycotina</taxon>
        <taxon>Sordariomycetes</taxon>
        <taxon>Xylariomycetidae</taxon>
        <taxon>Amphisphaeriales</taxon>
        <taxon>Apiosporaceae</taxon>
        <taxon>Apiospora</taxon>
    </lineage>
</organism>
<keyword evidence="1" id="KW-0175">Coiled coil</keyword>
<gene>
    <name evidence="3" type="ORF">PG993_003996</name>
    <name evidence="2" type="ORF">PG993_012275</name>
</gene>
<accession>A0ABR1TC33</accession>
<dbReference type="Proteomes" id="UP001444661">
    <property type="component" value="Unassembled WGS sequence"/>
</dbReference>
<keyword evidence="4" id="KW-1185">Reference proteome</keyword>
<proteinExistence type="predicted"/>
<comment type="caution">
    <text evidence="3">The sequence shown here is derived from an EMBL/GenBank/DDBJ whole genome shotgun (WGS) entry which is preliminary data.</text>
</comment>
<feature type="coiled-coil region" evidence="1">
    <location>
        <begin position="86"/>
        <end position="131"/>
    </location>
</feature>
<evidence type="ECO:0000256" key="1">
    <source>
        <dbReference type="SAM" id="Coils"/>
    </source>
</evidence>
<sequence>MSGRVEKSTPRSKSKKTEQRHNLVALLDEFGFEVMPCSLCAEKGWRCTMMEGVSRCKECVRRGRSCDGSGLSVSAVSRVVDESRRLRSEEQEASDSLRRASEALEKAHREAQEAFARLERIRKQRESLVTRGVEMARRGLRSLDELEAAERVESEAAVDAQSLGAFGVVDWNATDFDFVLPQIPPIPPRRSPSVS</sequence>
<protein>
    <submittedName>
        <fullName evidence="3">Uncharacterized protein</fullName>
    </submittedName>
</protein>
<evidence type="ECO:0000313" key="3">
    <source>
        <dbReference type="EMBL" id="KAK8043972.1"/>
    </source>
</evidence>
<evidence type="ECO:0000313" key="2">
    <source>
        <dbReference type="EMBL" id="KAK8024209.1"/>
    </source>
</evidence>